<evidence type="ECO:0000256" key="1">
    <source>
        <dbReference type="ARBA" id="ARBA00006976"/>
    </source>
</evidence>
<dbReference type="InterPro" id="IPR027417">
    <property type="entry name" value="P-loop_NTPase"/>
</dbReference>
<dbReference type="STRING" id="1121331.SAMN02745248_01085"/>
<accession>A0A1M6MNS5</accession>
<proteinExistence type="inferred from homology"/>
<dbReference type="InterPro" id="IPR050678">
    <property type="entry name" value="DNA_Partitioning_ATPase"/>
</dbReference>
<dbReference type="EMBL" id="FRAD01000008">
    <property type="protein sequence ID" value="SHJ85030.1"/>
    <property type="molecule type" value="Genomic_DNA"/>
</dbReference>
<reference evidence="6 7" key="1">
    <citation type="submission" date="2016-11" db="EMBL/GenBank/DDBJ databases">
        <authorList>
            <person name="Jaros S."/>
            <person name="Januszkiewicz K."/>
            <person name="Wedrychowicz H."/>
        </authorList>
    </citation>
    <scope>NUCLEOTIDE SEQUENCE [LARGE SCALE GENOMIC DNA]</scope>
    <source>
        <strain evidence="6 7">DSM 3090</strain>
    </source>
</reference>
<sequence>MKVICVFNQKGGVGKTTTNINLCTYLALSGYRVLSIDIDPQGNSTSGFGIEKSKLEKSMYDVLVDDTSLDDVIIKMEDIKNLYVAPSTVDLAGAEIEMIDVKNRELVLLDKLLDMQQKFDYVFIDCPPSLGLITINALTAANSVIIPIQCEFYALEGVQQLMNTYNLVRRSLNSDLKIEGVILTMFDNRTKLCNEVAAEVIKTFKKKVYKSVVTRNVRLAEAPSYGMPIALYDNESKGANCYKNICKEFIKRQKGE</sequence>
<dbReference type="PANTHER" id="PTHR13696:SF52">
    <property type="entry name" value="PARA FAMILY PROTEIN CT_582"/>
    <property type="match status" value="1"/>
</dbReference>
<dbReference type="FunFam" id="3.40.50.300:FF:000285">
    <property type="entry name" value="Sporulation initiation inhibitor Soj"/>
    <property type="match status" value="1"/>
</dbReference>
<comment type="catalytic activity">
    <reaction evidence="2">
        <text>ATP + H2O = ADP + phosphate + H(+)</text>
        <dbReference type="Rhea" id="RHEA:13065"/>
        <dbReference type="ChEBI" id="CHEBI:15377"/>
        <dbReference type="ChEBI" id="CHEBI:15378"/>
        <dbReference type="ChEBI" id="CHEBI:30616"/>
        <dbReference type="ChEBI" id="CHEBI:43474"/>
        <dbReference type="ChEBI" id="CHEBI:456216"/>
    </reaction>
</comment>
<dbReference type="RefSeq" id="WP_072903120.1">
    <property type="nucleotide sequence ID" value="NZ_FRAD01000008.1"/>
</dbReference>
<dbReference type="AlphaFoldDB" id="A0A1M6MNS5"/>
<organism evidence="6 7">
    <name type="scientific">Hathewaya proteolytica DSM 3090</name>
    <dbReference type="NCBI Taxonomy" id="1121331"/>
    <lineage>
        <taxon>Bacteria</taxon>
        <taxon>Bacillati</taxon>
        <taxon>Bacillota</taxon>
        <taxon>Clostridia</taxon>
        <taxon>Eubacteriales</taxon>
        <taxon>Clostridiaceae</taxon>
        <taxon>Hathewaya</taxon>
    </lineage>
</organism>
<dbReference type="InterPro" id="IPR025669">
    <property type="entry name" value="AAA_dom"/>
</dbReference>
<dbReference type="Gene3D" id="3.40.50.300">
    <property type="entry name" value="P-loop containing nucleotide triphosphate hydrolases"/>
    <property type="match status" value="1"/>
</dbReference>
<protein>
    <recommendedName>
        <fullName evidence="4">Sporulation initiation inhibitor protein Soj</fullName>
    </recommendedName>
</protein>
<evidence type="ECO:0000256" key="2">
    <source>
        <dbReference type="ARBA" id="ARBA00049360"/>
    </source>
</evidence>
<comment type="similarity">
    <text evidence="1">Belongs to the ParA family.</text>
</comment>
<dbReference type="PIRSF" id="PIRSF009320">
    <property type="entry name" value="Nuc_binding_HP_1000"/>
    <property type="match status" value="1"/>
</dbReference>
<dbReference type="CDD" id="cd02042">
    <property type="entry name" value="ParAB_family"/>
    <property type="match status" value="1"/>
</dbReference>
<evidence type="ECO:0000313" key="7">
    <source>
        <dbReference type="Proteomes" id="UP000183952"/>
    </source>
</evidence>
<dbReference type="Pfam" id="PF13614">
    <property type="entry name" value="AAA_31"/>
    <property type="match status" value="1"/>
</dbReference>
<dbReference type="SUPFAM" id="SSF52540">
    <property type="entry name" value="P-loop containing nucleoside triphosphate hydrolases"/>
    <property type="match status" value="1"/>
</dbReference>
<evidence type="ECO:0000313" key="6">
    <source>
        <dbReference type="EMBL" id="SHJ85030.1"/>
    </source>
</evidence>
<feature type="domain" description="AAA" evidence="5">
    <location>
        <begin position="1"/>
        <end position="178"/>
    </location>
</feature>
<gene>
    <name evidence="6" type="ORF">SAMN02745248_01085</name>
</gene>
<evidence type="ECO:0000256" key="4">
    <source>
        <dbReference type="ARBA" id="ARBA00071824"/>
    </source>
</evidence>
<name>A0A1M6MNS5_9CLOT</name>
<keyword evidence="7" id="KW-1185">Reference proteome</keyword>
<evidence type="ECO:0000256" key="3">
    <source>
        <dbReference type="ARBA" id="ARBA00062323"/>
    </source>
</evidence>
<dbReference type="Proteomes" id="UP000183952">
    <property type="component" value="Unassembled WGS sequence"/>
</dbReference>
<dbReference type="PANTHER" id="PTHR13696">
    <property type="entry name" value="P-LOOP CONTAINING NUCLEOSIDE TRIPHOSPHATE HYDROLASE"/>
    <property type="match status" value="1"/>
</dbReference>
<comment type="subunit">
    <text evidence="3">Dimerizes in the presence of ATP but not ADP; ATP-binding is required for double-stranded (ds)DNA-binding. Interacts with DnaA.</text>
</comment>
<evidence type="ECO:0000259" key="5">
    <source>
        <dbReference type="Pfam" id="PF13614"/>
    </source>
</evidence>